<keyword evidence="2" id="KW-1185">Reference proteome</keyword>
<organism evidence="1 2">
    <name type="scientific">Trichogramma brassicae</name>
    <dbReference type="NCBI Taxonomy" id="86971"/>
    <lineage>
        <taxon>Eukaryota</taxon>
        <taxon>Metazoa</taxon>
        <taxon>Ecdysozoa</taxon>
        <taxon>Arthropoda</taxon>
        <taxon>Hexapoda</taxon>
        <taxon>Insecta</taxon>
        <taxon>Pterygota</taxon>
        <taxon>Neoptera</taxon>
        <taxon>Endopterygota</taxon>
        <taxon>Hymenoptera</taxon>
        <taxon>Apocrita</taxon>
        <taxon>Proctotrupomorpha</taxon>
        <taxon>Chalcidoidea</taxon>
        <taxon>Trichogrammatidae</taxon>
        <taxon>Trichogramma</taxon>
    </lineage>
</organism>
<dbReference type="AlphaFoldDB" id="A0A6H5IMQ7"/>
<name>A0A6H5IMQ7_9HYME</name>
<dbReference type="EMBL" id="CADCXV010000906">
    <property type="protein sequence ID" value="CAB0038471.1"/>
    <property type="molecule type" value="Genomic_DNA"/>
</dbReference>
<reference evidence="1 2" key="1">
    <citation type="submission" date="2020-02" db="EMBL/GenBank/DDBJ databases">
        <authorList>
            <person name="Ferguson B K."/>
        </authorList>
    </citation>
    <scope>NUCLEOTIDE SEQUENCE [LARGE SCALE GENOMIC DNA]</scope>
</reference>
<proteinExistence type="predicted"/>
<sequence length="413" mass="47036">MSYVYSTRRRARISTRFAGRNIVSQQQQQQCDDGGRWLTLAAAAAPLWCGWRAGRVARGEIVGACDDEYSYTLERVARYARPRSNCTRIHVHTATFLSLSLSLSLIARKHVRFARGCCYAARAKGEICLIDETPSTDAVVVFRVKSRAAARRVCTYIVVIYSTRYIDVYSARERRRRHECWCSRERKIDSWHSTARSISIASVHLTYTLYTHRERSESMTQPRPDRSAGLSISTIANCGCEAVTRRSSTRHVVCACANEWSSNARTAYGIPFFRSPENVYRYTHEKCEKARRKKDKGSAAHRGHLYTLYRYTWKTLLCVGVVLLHAPKIYNGVRSVHPARRPSCRTRRRASERTYIHTHLQPHPLATATARKHVIFIIAPRESSSSRTFLLVYAAYTAAANAASPTTTNLKFK</sequence>
<evidence type="ECO:0000313" key="2">
    <source>
        <dbReference type="Proteomes" id="UP000479190"/>
    </source>
</evidence>
<protein>
    <submittedName>
        <fullName evidence="1">Uncharacterized protein</fullName>
    </submittedName>
</protein>
<accession>A0A6H5IMQ7</accession>
<dbReference type="Proteomes" id="UP000479190">
    <property type="component" value="Unassembled WGS sequence"/>
</dbReference>
<evidence type="ECO:0000313" key="1">
    <source>
        <dbReference type="EMBL" id="CAB0038471.1"/>
    </source>
</evidence>
<gene>
    <name evidence="1" type="ORF">TBRA_LOCUS10252</name>
</gene>